<evidence type="ECO:0000313" key="1">
    <source>
        <dbReference type="EMBL" id="KIK21864.1"/>
    </source>
</evidence>
<gene>
    <name evidence="1" type="ORF">PISMIDRAFT_12007</name>
</gene>
<keyword evidence="2" id="KW-1185">Reference proteome</keyword>
<proteinExistence type="predicted"/>
<dbReference type="AlphaFoldDB" id="A0A0C9Z752"/>
<dbReference type="EMBL" id="KN833746">
    <property type="protein sequence ID" value="KIK21864.1"/>
    <property type="molecule type" value="Genomic_DNA"/>
</dbReference>
<sequence length="62" mass="6878">MSIQSNVASKKASRNLSQAHSLPIPNLLLTVTSQQDGTEQLRLHATWAQGDIEMLLNYVEDN</sequence>
<dbReference type="Proteomes" id="UP000054018">
    <property type="component" value="Unassembled WGS sequence"/>
</dbReference>
<organism evidence="1 2">
    <name type="scientific">Pisolithus microcarpus 441</name>
    <dbReference type="NCBI Taxonomy" id="765257"/>
    <lineage>
        <taxon>Eukaryota</taxon>
        <taxon>Fungi</taxon>
        <taxon>Dikarya</taxon>
        <taxon>Basidiomycota</taxon>
        <taxon>Agaricomycotina</taxon>
        <taxon>Agaricomycetes</taxon>
        <taxon>Agaricomycetidae</taxon>
        <taxon>Boletales</taxon>
        <taxon>Sclerodermatineae</taxon>
        <taxon>Pisolithaceae</taxon>
        <taxon>Pisolithus</taxon>
    </lineage>
</organism>
<name>A0A0C9Z752_9AGAM</name>
<evidence type="ECO:0000313" key="2">
    <source>
        <dbReference type="Proteomes" id="UP000054018"/>
    </source>
</evidence>
<reference evidence="1 2" key="1">
    <citation type="submission" date="2014-04" db="EMBL/GenBank/DDBJ databases">
        <authorList>
            <consortium name="DOE Joint Genome Institute"/>
            <person name="Kuo A."/>
            <person name="Kohler A."/>
            <person name="Costa M.D."/>
            <person name="Nagy L.G."/>
            <person name="Floudas D."/>
            <person name="Copeland A."/>
            <person name="Barry K.W."/>
            <person name="Cichocki N."/>
            <person name="Veneault-Fourrey C."/>
            <person name="LaButti K."/>
            <person name="Lindquist E.A."/>
            <person name="Lipzen A."/>
            <person name="Lundell T."/>
            <person name="Morin E."/>
            <person name="Murat C."/>
            <person name="Sun H."/>
            <person name="Tunlid A."/>
            <person name="Henrissat B."/>
            <person name="Grigoriev I.V."/>
            <person name="Hibbett D.S."/>
            <person name="Martin F."/>
            <person name="Nordberg H.P."/>
            <person name="Cantor M.N."/>
            <person name="Hua S.X."/>
        </authorList>
    </citation>
    <scope>NUCLEOTIDE SEQUENCE [LARGE SCALE GENOMIC DNA]</scope>
    <source>
        <strain evidence="1 2">441</strain>
    </source>
</reference>
<accession>A0A0C9Z752</accession>
<reference evidence="2" key="2">
    <citation type="submission" date="2015-01" db="EMBL/GenBank/DDBJ databases">
        <title>Evolutionary Origins and Diversification of the Mycorrhizal Mutualists.</title>
        <authorList>
            <consortium name="DOE Joint Genome Institute"/>
            <consortium name="Mycorrhizal Genomics Consortium"/>
            <person name="Kohler A."/>
            <person name="Kuo A."/>
            <person name="Nagy L.G."/>
            <person name="Floudas D."/>
            <person name="Copeland A."/>
            <person name="Barry K.W."/>
            <person name="Cichocki N."/>
            <person name="Veneault-Fourrey C."/>
            <person name="LaButti K."/>
            <person name="Lindquist E.A."/>
            <person name="Lipzen A."/>
            <person name="Lundell T."/>
            <person name="Morin E."/>
            <person name="Murat C."/>
            <person name="Riley R."/>
            <person name="Ohm R."/>
            <person name="Sun H."/>
            <person name="Tunlid A."/>
            <person name="Henrissat B."/>
            <person name="Grigoriev I.V."/>
            <person name="Hibbett D.S."/>
            <person name="Martin F."/>
        </authorList>
    </citation>
    <scope>NUCLEOTIDE SEQUENCE [LARGE SCALE GENOMIC DNA]</scope>
    <source>
        <strain evidence="2">441</strain>
    </source>
</reference>
<dbReference type="HOGENOM" id="CLU_2905058_0_0_1"/>
<protein>
    <submittedName>
        <fullName evidence="1">Uncharacterized protein</fullName>
    </submittedName>
</protein>